<keyword evidence="1" id="KW-0694">RNA-binding</keyword>
<dbReference type="PROSITE" id="PS50889">
    <property type="entry name" value="S4"/>
    <property type="match status" value="1"/>
</dbReference>
<gene>
    <name evidence="2" type="ORF">IXB28_03965</name>
</gene>
<evidence type="ECO:0000313" key="3">
    <source>
        <dbReference type="Proteomes" id="UP001196661"/>
    </source>
</evidence>
<comment type="caution">
    <text evidence="2">The sequence shown here is derived from an EMBL/GenBank/DDBJ whole genome shotgun (WGS) entry which is preliminary data.</text>
</comment>
<evidence type="ECO:0000256" key="1">
    <source>
        <dbReference type="PROSITE-ProRule" id="PRU00182"/>
    </source>
</evidence>
<dbReference type="Gene3D" id="3.10.290.10">
    <property type="entry name" value="RNA-binding S4 domain"/>
    <property type="match status" value="1"/>
</dbReference>
<dbReference type="CDD" id="cd00165">
    <property type="entry name" value="S4"/>
    <property type="match status" value="1"/>
</dbReference>
<sequence length="69" mass="7801">MQEPFIKLSQFLKLNDLVQSGGEAKHLIQSGYVLVNDEVEVRRGRKLYPGDQVTFEDQTYTVTTAAPET</sequence>
<keyword evidence="3" id="KW-1185">Reference proteome</keyword>
<dbReference type="RefSeq" id="WP_215617241.1">
    <property type="nucleotide sequence ID" value="NZ_JADOER010000004.1"/>
</dbReference>
<dbReference type="Pfam" id="PF13275">
    <property type="entry name" value="S4_2"/>
    <property type="match status" value="1"/>
</dbReference>
<name>A0ABS5Y2Y4_9CYAN</name>
<dbReference type="SUPFAM" id="SSF55174">
    <property type="entry name" value="Alpha-L RNA-binding motif"/>
    <property type="match status" value="1"/>
</dbReference>
<dbReference type="Proteomes" id="UP001196661">
    <property type="component" value="Unassembled WGS sequence"/>
</dbReference>
<accession>A0ABS5Y2Y4</accession>
<evidence type="ECO:0000313" key="2">
    <source>
        <dbReference type="EMBL" id="MBT9311350.1"/>
    </source>
</evidence>
<dbReference type="EMBL" id="JADOER010000004">
    <property type="protein sequence ID" value="MBT9311350.1"/>
    <property type="molecule type" value="Genomic_DNA"/>
</dbReference>
<organism evidence="2 3">
    <name type="scientific">Leptothoe kymatousa TAU-MAC 1615</name>
    <dbReference type="NCBI Taxonomy" id="2364775"/>
    <lineage>
        <taxon>Bacteria</taxon>
        <taxon>Bacillati</taxon>
        <taxon>Cyanobacteriota</taxon>
        <taxon>Cyanophyceae</taxon>
        <taxon>Nodosilineales</taxon>
        <taxon>Cymatolegaceae</taxon>
        <taxon>Leptothoe</taxon>
        <taxon>Leptothoe kymatousa</taxon>
    </lineage>
</organism>
<dbReference type="InterPro" id="IPR036986">
    <property type="entry name" value="S4_RNA-bd_sf"/>
</dbReference>
<proteinExistence type="predicted"/>
<protein>
    <submittedName>
        <fullName evidence="2">RNA-binding S4 domain-containing protein</fullName>
    </submittedName>
</protein>
<reference evidence="2 3" key="1">
    <citation type="journal article" date="2021" name="Mar. Drugs">
        <title>Genome Reduction and Secondary Metabolism of the Marine Sponge-Associated Cyanobacterium Leptothoe.</title>
        <authorList>
            <person name="Konstantinou D."/>
            <person name="Popin R.V."/>
            <person name="Fewer D.P."/>
            <person name="Sivonen K."/>
            <person name="Gkelis S."/>
        </authorList>
    </citation>
    <scope>NUCLEOTIDE SEQUENCE [LARGE SCALE GENOMIC DNA]</scope>
    <source>
        <strain evidence="2 3">TAU-MAC 1615</strain>
    </source>
</reference>